<evidence type="ECO:0000313" key="1">
    <source>
        <dbReference type="EMBL" id="KAJ8672792.1"/>
    </source>
</evidence>
<evidence type="ECO:0000313" key="2">
    <source>
        <dbReference type="Proteomes" id="UP001239111"/>
    </source>
</evidence>
<comment type="caution">
    <text evidence="1">The sequence shown here is derived from an EMBL/GenBank/DDBJ whole genome shotgun (WGS) entry which is preliminary data.</text>
</comment>
<dbReference type="Proteomes" id="UP001239111">
    <property type="component" value="Chromosome 3"/>
</dbReference>
<gene>
    <name evidence="1" type="ORF">QAD02_004052</name>
</gene>
<keyword evidence="2" id="KW-1185">Reference proteome</keyword>
<accession>A0ACC2NRD5</accession>
<proteinExistence type="predicted"/>
<sequence length="1025" mass="117686">MKPLGHLIVVGILVQATVNIYGDSYPCYESHNYNGFCLRQSHPSKDSFEIEIECMRNKNPSWDNFPSGIFSDSTIVNKMIFKYCDFPQNLSLFEKVQALGFKRTNSLAFEESETMLNKENLRNFSLTRLFLDNMNFNELPFDLIHEVHSRYLTINGLGLKGIPQDFFAKANHLETLGIYHNKINISIKKNDFKGLANLSQLFLVNNNIFDIELGAFDPLSNLQVLDLSRNQLHTLPNGIFRSLSSLRAVSLTLNHFSSLPENLFQPANLTLKSVRLSYNVGELSELPKGFFKGLIQLDSVEMTDDNISSIPEDTFAGAKALNTLNLSHNRLTMIPANIFKDTRQLEILKLSDNRLMDLPHNSFANSQLKELYLNNNRLSYLSKEYFGGLGYLVRLEISSNKIASIDPGFCNALPNLKYLDLSRNELSSEKAMESEFTNCAFLAEANLSFNNLTEISALWMTKGYLVNLNFEGNKISEVNEITFDILKTNMTLNLRRNNISRVNISEVKNIFESHRKISKEDKNSKILLGGNHLDCDCHVSLLMQYLNGKFDKTVYADVNISVEDLKCSSPIELRGKLITDITRDDENDLRCPRLSSIPEDPCNSTCECWDYPARDVMLYVDCSNRNLTGKALEKIDNPQNYLINLTLSGTGLTEIPSGLNVTFLDLSNNSITAVSKQVFSPTLRDLKLHNNSISRFDPDVVQYLDDYGSQNPPHIKVTLYDNKWICDCKMRDFLNVYKRNFMSYQIPHKVYCHNRNGTLDDLTSDELCKYWLHGVVTFLILLAMFMFGMTVFVTVYFKNQEKIKIWLYSKKLCLWWVTEYELDKDKLYDAFVSFSHLDEDFVENVLVPKLEEGPHSYSLCLHQRDWLVGEYIPDQINTSVQESRRTIVVLSPNFLESHWGKLEIRAAHDQALREGRVRLIVIIYGDINIQKLDDDLKNYLSMNTYLKWGDPWFWDRLRFAMPHRTEPRRKKTRKAPFIEDHLAQIPLNNHCSGNESDTIALPKITNASSNDSAKLLDSTLEEVRA</sequence>
<name>A0ACC2NRD5_9HYME</name>
<organism evidence="1 2">
    <name type="scientific">Eretmocerus hayati</name>
    <dbReference type="NCBI Taxonomy" id="131215"/>
    <lineage>
        <taxon>Eukaryota</taxon>
        <taxon>Metazoa</taxon>
        <taxon>Ecdysozoa</taxon>
        <taxon>Arthropoda</taxon>
        <taxon>Hexapoda</taxon>
        <taxon>Insecta</taxon>
        <taxon>Pterygota</taxon>
        <taxon>Neoptera</taxon>
        <taxon>Endopterygota</taxon>
        <taxon>Hymenoptera</taxon>
        <taxon>Apocrita</taxon>
        <taxon>Proctotrupomorpha</taxon>
        <taxon>Chalcidoidea</taxon>
        <taxon>Aphelinidae</taxon>
        <taxon>Aphelininae</taxon>
        <taxon>Eretmocerus</taxon>
    </lineage>
</organism>
<protein>
    <submittedName>
        <fullName evidence="1">Uncharacterized protein</fullName>
    </submittedName>
</protein>
<dbReference type="EMBL" id="CM056743">
    <property type="protein sequence ID" value="KAJ8672792.1"/>
    <property type="molecule type" value="Genomic_DNA"/>
</dbReference>
<reference evidence="1" key="1">
    <citation type="submission" date="2023-04" db="EMBL/GenBank/DDBJ databases">
        <title>A chromosome-level genome assembly of the parasitoid wasp Eretmocerus hayati.</title>
        <authorList>
            <person name="Zhong Y."/>
            <person name="Liu S."/>
            <person name="Liu Y."/>
        </authorList>
    </citation>
    <scope>NUCLEOTIDE SEQUENCE</scope>
    <source>
        <strain evidence="1">ZJU_SS_LIU_2023</strain>
    </source>
</reference>